<sequence length="143" mass="16997">MAINTHHNFISSEPIVLIPYITLQQGFKYEICEMVYKTKEYNIRRKGLYTLPLQAVKQFKADLVHIIESKLKEHYSWSGKQTITFPWLESLFFDAYSQLASLFKNQNWGCKFFNNDQQTFILLFNAQVQKADYKKKSELPRLM</sequence>
<reference evidence="1 2" key="1">
    <citation type="submission" date="2021-06" db="EMBL/GenBank/DDBJ databases">
        <authorList>
            <person name="Kallberg Y."/>
            <person name="Tangrot J."/>
            <person name="Rosling A."/>
        </authorList>
    </citation>
    <scope>NUCLEOTIDE SEQUENCE [LARGE SCALE GENOMIC DNA]</scope>
    <source>
        <strain evidence="1 2">120-4 pot B 10/14</strain>
    </source>
</reference>
<name>A0ABN7W6V2_GIGMA</name>
<accession>A0ABN7W6V2</accession>
<comment type="caution">
    <text evidence="1">The sequence shown here is derived from an EMBL/GenBank/DDBJ whole genome shotgun (WGS) entry which is preliminary data.</text>
</comment>
<gene>
    <name evidence="1" type="ORF">GMARGA_LOCUS27208</name>
</gene>
<evidence type="ECO:0000313" key="2">
    <source>
        <dbReference type="Proteomes" id="UP000789901"/>
    </source>
</evidence>
<proteinExistence type="predicted"/>
<feature type="non-terminal residue" evidence="1">
    <location>
        <position position="143"/>
    </location>
</feature>
<keyword evidence="2" id="KW-1185">Reference proteome</keyword>
<evidence type="ECO:0000313" key="1">
    <source>
        <dbReference type="EMBL" id="CAG8819036.1"/>
    </source>
</evidence>
<dbReference type="EMBL" id="CAJVQB010032940">
    <property type="protein sequence ID" value="CAG8819036.1"/>
    <property type="molecule type" value="Genomic_DNA"/>
</dbReference>
<organism evidence="1 2">
    <name type="scientific">Gigaspora margarita</name>
    <dbReference type="NCBI Taxonomy" id="4874"/>
    <lineage>
        <taxon>Eukaryota</taxon>
        <taxon>Fungi</taxon>
        <taxon>Fungi incertae sedis</taxon>
        <taxon>Mucoromycota</taxon>
        <taxon>Glomeromycotina</taxon>
        <taxon>Glomeromycetes</taxon>
        <taxon>Diversisporales</taxon>
        <taxon>Gigasporaceae</taxon>
        <taxon>Gigaspora</taxon>
    </lineage>
</organism>
<protein>
    <submittedName>
        <fullName evidence="1">20103_t:CDS:1</fullName>
    </submittedName>
</protein>
<dbReference type="Proteomes" id="UP000789901">
    <property type="component" value="Unassembled WGS sequence"/>
</dbReference>